<dbReference type="EMBL" id="UINC01001852">
    <property type="protein sequence ID" value="SUZ89941.1"/>
    <property type="molecule type" value="Genomic_DNA"/>
</dbReference>
<dbReference type="InterPro" id="IPR012338">
    <property type="entry name" value="Beta-lactam/transpept-like"/>
</dbReference>
<evidence type="ECO:0000313" key="3">
    <source>
        <dbReference type="EMBL" id="SUZ89941.1"/>
    </source>
</evidence>
<dbReference type="InterPro" id="IPR050789">
    <property type="entry name" value="Diverse_Enzym_Activities"/>
</dbReference>
<reference evidence="3" key="1">
    <citation type="submission" date="2018-05" db="EMBL/GenBank/DDBJ databases">
        <authorList>
            <person name="Lanie J.A."/>
            <person name="Ng W.-L."/>
            <person name="Kazmierczak K.M."/>
            <person name="Andrzejewski T.M."/>
            <person name="Davidsen T.M."/>
            <person name="Wayne K.J."/>
            <person name="Tettelin H."/>
            <person name="Glass J.I."/>
            <person name="Rusch D."/>
            <person name="Podicherti R."/>
            <person name="Tsui H.-C.T."/>
            <person name="Winkler M.E."/>
        </authorList>
    </citation>
    <scope>NUCLEOTIDE SEQUENCE</scope>
</reference>
<keyword evidence="1" id="KW-0378">Hydrolase</keyword>
<dbReference type="InterPro" id="IPR001466">
    <property type="entry name" value="Beta-lactam-related"/>
</dbReference>
<accession>A0A381REJ7</accession>
<gene>
    <name evidence="3" type="ORF">METZ01_LOCUS42795</name>
</gene>
<dbReference type="Gene3D" id="3.40.710.10">
    <property type="entry name" value="DD-peptidase/beta-lactamase superfamily"/>
    <property type="match status" value="1"/>
</dbReference>
<dbReference type="SUPFAM" id="SSF56601">
    <property type="entry name" value="beta-lactamase/transpeptidase-like"/>
    <property type="match status" value="1"/>
</dbReference>
<name>A0A381REJ7_9ZZZZ</name>
<dbReference type="PANTHER" id="PTHR43283:SF11">
    <property type="entry name" value="BETA-LACTAMASE-RELATED DOMAIN-CONTAINING PROTEIN"/>
    <property type="match status" value="1"/>
</dbReference>
<dbReference type="PANTHER" id="PTHR43283">
    <property type="entry name" value="BETA-LACTAMASE-RELATED"/>
    <property type="match status" value="1"/>
</dbReference>
<evidence type="ECO:0000259" key="2">
    <source>
        <dbReference type="Pfam" id="PF00144"/>
    </source>
</evidence>
<sequence length="445" mass="49976">MGGRSVHCCDPLPFTKVDQFTNLFRRLHQRSYMSRHPSTTPRVLLAFAALLLATDLASAQTYWPGQNLDWERKSPEEAGFDPAKIQQAIEIAVAGESNSPRDLAFNHQMTFGREPHGEPVGPFTIRGPQTGVIVHKGYIIAEWGDPHKVDQTFSVSKSFLSTSVGLAYDRGMIADIHDLARPYVAPIVLEEGDGEPGDEAGRRPKLLFESEHNRKITWDDLLRQTSDWEGTLWGKPEWADRPDNDRTTWGTRARLEPGTMYEYNDTRVNLLALAATSVWRRPLPDVLREYVMDPIGASPTWRWHGYDNSWITLDGRRIQAVSGGGHWGGGMMLSAFDQARFGLLTMHKGNWDERQLISEEWINMATTPGDANQSYGFMNFSLNTGQRRYSNAPEYTWTHTGAGSNLIYVDPQNDLVIVCRWIRGGAFTDVVHAVLDAMGAVATNN</sequence>
<evidence type="ECO:0000256" key="1">
    <source>
        <dbReference type="ARBA" id="ARBA00022801"/>
    </source>
</evidence>
<protein>
    <recommendedName>
        <fullName evidence="2">Beta-lactamase-related domain-containing protein</fullName>
    </recommendedName>
</protein>
<dbReference type="GO" id="GO:0016787">
    <property type="term" value="F:hydrolase activity"/>
    <property type="evidence" value="ECO:0007669"/>
    <property type="project" value="UniProtKB-KW"/>
</dbReference>
<proteinExistence type="predicted"/>
<dbReference type="Pfam" id="PF00144">
    <property type="entry name" value="Beta-lactamase"/>
    <property type="match status" value="1"/>
</dbReference>
<feature type="domain" description="Beta-lactamase-related" evidence="2">
    <location>
        <begin position="149"/>
        <end position="418"/>
    </location>
</feature>
<organism evidence="3">
    <name type="scientific">marine metagenome</name>
    <dbReference type="NCBI Taxonomy" id="408172"/>
    <lineage>
        <taxon>unclassified sequences</taxon>
        <taxon>metagenomes</taxon>
        <taxon>ecological metagenomes</taxon>
    </lineage>
</organism>
<dbReference type="AlphaFoldDB" id="A0A381REJ7"/>